<comment type="catalytic activity">
    <reaction evidence="1 9 10">
        <text>[protein]-peptidylproline (omega=180) = [protein]-peptidylproline (omega=0)</text>
        <dbReference type="Rhea" id="RHEA:16237"/>
        <dbReference type="Rhea" id="RHEA-COMP:10747"/>
        <dbReference type="Rhea" id="RHEA-COMP:10748"/>
        <dbReference type="ChEBI" id="CHEBI:83833"/>
        <dbReference type="ChEBI" id="CHEBI:83834"/>
        <dbReference type="EC" id="5.2.1.8"/>
    </reaction>
</comment>
<feature type="domain" description="PPIase FKBP-type" evidence="12">
    <location>
        <begin position="6"/>
        <end position="83"/>
    </location>
</feature>
<evidence type="ECO:0000256" key="2">
    <source>
        <dbReference type="ARBA" id="ARBA00004496"/>
    </source>
</evidence>
<feature type="region of interest" description="Disordered" evidence="11">
    <location>
        <begin position="140"/>
        <end position="160"/>
    </location>
</feature>
<comment type="function">
    <text evidence="8">Also involved in hydrogenase metallocenter assembly, probably by participating in the nickel insertion step. This function in hydrogenase biosynthesis requires chaperone activity and the presence of the metal-binding domain, but not PPIase activity.</text>
</comment>
<evidence type="ECO:0000259" key="12">
    <source>
        <dbReference type="PROSITE" id="PS50059"/>
    </source>
</evidence>
<evidence type="ECO:0000256" key="3">
    <source>
        <dbReference type="ARBA" id="ARBA00006577"/>
    </source>
</evidence>
<gene>
    <name evidence="13" type="ORF">C8D93_11230</name>
</gene>
<evidence type="ECO:0000256" key="7">
    <source>
        <dbReference type="ARBA" id="ARBA00023235"/>
    </source>
</evidence>
<reference evidence="13 14" key="1">
    <citation type="submission" date="2018-04" db="EMBL/GenBank/DDBJ databases">
        <title>Genomic Encyclopedia of Type Strains, Phase IV (KMG-IV): sequencing the most valuable type-strain genomes for metagenomic binning, comparative biology and taxonomic classification.</title>
        <authorList>
            <person name="Goeker M."/>
        </authorList>
    </citation>
    <scope>NUCLEOTIDE SEQUENCE [LARGE SCALE GENOMIC DNA]</scope>
    <source>
        <strain evidence="13 14">DSM 104150</strain>
    </source>
</reference>
<dbReference type="InterPro" id="IPR001179">
    <property type="entry name" value="PPIase_FKBP_dom"/>
</dbReference>
<protein>
    <recommendedName>
        <fullName evidence="10">Peptidyl-prolyl cis-trans isomerase</fullName>
        <ecNumber evidence="10">5.2.1.8</ecNumber>
    </recommendedName>
</protein>
<keyword evidence="6" id="KW-0143">Chaperone</keyword>
<accession>A0A318E398</accession>
<proteinExistence type="inferred from homology"/>
<dbReference type="GO" id="GO:0005737">
    <property type="term" value="C:cytoplasm"/>
    <property type="evidence" value="ECO:0007669"/>
    <property type="project" value="UniProtKB-SubCell"/>
</dbReference>
<dbReference type="PANTHER" id="PTHR47861">
    <property type="entry name" value="FKBP-TYPE PEPTIDYL-PROLYL CIS-TRANS ISOMERASE SLYD"/>
    <property type="match status" value="1"/>
</dbReference>
<feature type="compositionally biased region" description="Basic residues" evidence="11">
    <location>
        <begin position="150"/>
        <end position="160"/>
    </location>
</feature>
<dbReference type="Pfam" id="PF00254">
    <property type="entry name" value="FKBP_C"/>
    <property type="match status" value="1"/>
</dbReference>
<sequence>MEIAQQRVVYIHYTLTNDAGEVLDSSRGNEPLAYLHGAGNIIAGLESALAGKQAGDKLNVRVEPSQGYGERDERLVQDVPRRAFEGIAEIQPGMSFQAQSNQGPMRVVVTRVAGDMVTVDGNHPLAGEALNFDVEVTEVRDASQEELSHGHVHGPGGHHH</sequence>
<keyword evidence="7 9" id="KW-0413">Isomerase</keyword>
<evidence type="ECO:0000256" key="11">
    <source>
        <dbReference type="SAM" id="MobiDB-lite"/>
    </source>
</evidence>
<keyword evidence="14" id="KW-1185">Reference proteome</keyword>
<dbReference type="SUPFAM" id="SSF54534">
    <property type="entry name" value="FKBP-like"/>
    <property type="match status" value="1"/>
</dbReference>
<name>A0A318E398_9GAMM</name>
<evidence type="ECO:0000256" key="9">
    <source>
        <dbReference type="PROSITE-ProRule" id="PRU00277"/>
    </source>
</evidence>
<dbReference type="Proteomes" id="UP000248330">
    <property type="component" value="Unassembled WGS sequence"/>
</dbReference>
<comment type="subcellular location">
    <subcellularLocation>
        <location evidence="2">Cytoplasm</location>
    </subcellularLocation>
</comment>
<feature type="compositionally biased region" description="Basic and acidic residues" evidence="11">
    <location>
        <begin position="140"/>
        <end position="149"/>
    </location>
</feature>
<keyword evidence="4" id="KW-0963">Cytoplasm</keyword>
<dbReference type="EC" id="5.2.1.8" evidence="10"/>
<dbReference type="GO" id="GO:0003755">
    <property type="term" value="F:peptidyl-prolyl cis-trans isomerase activity"/>
    <property type="evidence" value="ECO:0007669"/>
    <property type="project" value="UniProtKB-UniRule"/>
</dbReference>
<evidence type="ECO:0000256" key="6">
    <source>
        <dbReference type="ARBA" id="ARBA00023186"/>
    </source>
</evidence>
<evidence type="ECO:0000256" key="8">
    <source>
        <dbReference type="ARBA" id="ARBA00037071"/>
    </source>
</evidence>
<dbReference type="GO" id="GO:0042026">
    <property type="term" value="P:protein refolding"/>
    <property type="evidence" value="ECO:0007669"/>
    <property type="project" value="UniProtKB-ARBA"/>
</dbReference>
<dbReference type="PANTHER" id="PTHR47861:SF3">
    <property type="entry name" value="FKBP-TYPE PEPTIDYL-PROLYL CIS-TRANS ISOMERASE SLYD"/>
    <property type="match status" value="1"/>
</dbReference>
<dbReference type="AlphaFoldDB" id="A0A318E398"/>
<evidence type="ECO:0000256" key="1">
    <source>
        <dbReference type="ARBA" id="ARBA00000971"/>
    </source>
</evidence>
<dbReference type="RefSeq" id="WP_110266584.1">
    <property type="nucleotide sequence ID" value="NZ_CAKZQT010000005.1"/>
</dbReference>
<evidence type="ECO:0000256" key="10">
    <source>
        <dbReference type="RuleBase" id="RU003915"/>
    </source>
</evidence>
<evidence type="ECO:0000256" key="4">
    <source>
        <dbReference type="ARBA" id="ARBA00022490"/>
    </source>
</evidence>
<dbReference type="EMBL" id="QICN01000012">
    <property type="protein sequence ID" value="PXV64580.1"/>
    <property type="molecule type" value="Genomic_DNA"/>
</dbReference>
<organism evidence="13 14">
    <name type="scientific">Sinimarinibacterium flocculans</name>
    <dbReference type="NCBI Taxonomy" id="985250"/>
    <lineage>
        <taxon>Bacteria</taxon>
        <taxon>Pseudomonadati</taxon>
        <taxon>Pseudomonadota</taxon>
        <taxon>Gammaproteobacteria</taxon>
        <taxon>Nevskiales</taxon>
        <taxon>Nevskiaceae</taxon>
        <taxon>Sinimarinibacterium</taxon>
    </lineage>
</organism>
<comment type="caution">
    <text evidence="13">The sequence shown here is derived from an EMBL/GenBank/DDBJ whole genome shotgun (WGS) entry which is preliminary data.</text>
</comment>
<dbReference type="PROSITE" id="PS50059">
    <property type="entry name" value="FKBP_PPIASE"/>
    <property type="match status" value="1"/>
</dbReference>
<keyword evidence="5 9" id="KW-0697">Rotamase</keyword>
<comment type="similarity">
    <text evidence="3 10">Belongs to the FKBP-type PPIase family.</text>
</comment>
<dbReference type="Gene3D" id="3.10.50.40">
    <property type="match status" value="1"/>
</dbReference>
<dbReference type="OrthoDB" id="9808891at2"/>
<evidence type="ECO:0000256" key="5">
    <source>
        <dbReference type="ARBA" id="ARBA00023110"/>
    </source>
</evidence>
<evidence type="ECO:0000313" key="13">
    <source>
        <dbReference type="EMBL" id="PXV64580.1"/>
    </source>
</evidence>
<dbReference type="InterPro" id="IPR046357">
    <property type="entry name" value="PPIase_dom_sf"/>
</dbReference>
<evidence type="ECO:0000313" key="14">
    <source>
        <dbReference type="Proteomes" id="UP000248330"/>
    </source>
</evidence>